<dbReference type="InterPro" id="IPR004139">
    <property type="entry name" value="Glyco_trans_13"/>
</dbReference>
<evidence type="ECO:0000313" key="19">
    <source>
        <dbReference type="EMBL" id="CAI3979590.1"/>
    </source>
</evidence>
<proteinExistence type="inferred from homology"/>
<dbReference type="Pfam" id="PF03071">
    <property type="entry name" value="GNT-I"/>
    <property type="match status" value="1"/>
</dbReference>
<dbReference type="EC" id="2.4.1.101" evidence="14"/>
<keyword evidence="8" id="KW-0479">Metal-binding</keyword>
<comment type="catalytic activity">
    <reaction evidence="16">
        <text>N(4)-(alpha-D-Man-(1-&gt;3)-[alpha-D-Man-(1-&gt;3)-[alpha-D-Man-(1-&gt;6)]-alpha-D-Man-(1-&gt;6)]-beta-D-Man-(1-&gt;4)-beta-D-GlcNAc-(1-&gt;4)-beta-D-GlcNAc)-L-asparaginyl-[protein] (N-glucan mannose isomer 5A1,2) + UDP-N-acetyl-alpha-D-glucosamine = N(4)-{beta-D-GlcNAc-(1-&gt;2)-alpha-D-Man-(1-&gt;3)-[alpha-D-Man-(1-&gt;3)-[alpha-D-Man-(1-&gt;6)]-alpha-D-Man-(1-&gt;6)]-beta-D-Man-(1-&gt;4)-beta-D-GlcNAc-(1-&gt;4)-beta-D-GlcNAc}-L-asparaginyl-[protein] + UDP + H(+)</text>
        <dbReference type="Rhea" id="RHEA:11456"/>
        <dbReference type="Rhea" id="RHEA-COMP:14367"/>
        <dbReference type="Rhea" id="RHEA-COMP:14368"/>
        <dbReference type="ChEBI" id="CHEBI:15378"/>
        <dbReference type="ChEBI" id="CHEBI:57705"/>
        <dbReference type="ChEBI" id="CHEBI:58223"/>
        <dbReference type="ChEBI" id="CHEBI:59087"/>
        <dbReference type="ChEBI" id="CHEBI:60625"/>
        <dbReference type="EC" id="2.4.1.101"/>
    </reaction>
</comment>
<protein>
    <recommendedName>
        <fullName evidence="14">alpha-1,3-mannosyl-glycoprotein 2-beta-N-acetylglucosaminyltransferase</fullName>
        <ecNumber evidence="14">2.4.1.101</ecNumber>
    </recommendedName>
    <alternativeName>
        <fullName evidence="15">N-glycosyl-oligosaccharide-glycoprotein N-acetylglucosaminyltransferase I</fullName>
    </alternativeName>
</protein>
<evidence type="ECO:0000256" key="11">
    <source>
        <dbReference type="ARBA" id="ARBA00023034"/>
    </source>
</evidence>
<evidence type="ECO:0000256" key="1">
    <source>
        <dbReference type="ARBA" id="ARBA00001936"/>
    </source>
</evidence>
<dbReference type="InterPro" id="IPR029044">
    <property type="entry name" value="Nucleotide-diphossugar_trans"/>
</dbReference>
<dbReference type="GO" id="GO:0000139">
    <property type="term" value="C:Golgi membrane"/>
    <property type="evidence" value="ECO:0007669"/>
    <property type="project" value="UniProtKB-SubCell"/>
</dbReference>
<dbReference type="GO" id="GO:0046872">
    <property type="term" value="F:metal ion binding"/>
    <property type="evidence" value="ECO:0007669"/>
    <property type="project" value="UniProtKB-KW"/>
</dbReference>
<dbReference type="FunFam" id="3.90.550.10:FF:000252">
    <property type="entry name" value="Protein O-linked-mannose beta-1,2-N-acetylglucosaminyltransferase 1"/>
    <property type="match status" value="1"/>
</dbReference>
<evidence type="ECO:0000256" key="14">
    <source>
        <dbReference type="ARBA" id="ARBA00038949"/>
    </source>
</evidence>
<dbReference type="InterPro" id="IPR026116">
    <property type="entry name" value="GT18_cat"/>
</dbReference>
<evidence type="ECO:0000313" key="21">
    <source>
        <dbReference type="Proteomes" id="UP001152797"/>
    </source>
</evidence>
<dbReference type="GO" id="GO:0030144">
    <property type="term" value="F:alpha-1,6-mannosylglycoprotein 6-beta-N-acetylglucosaminyltransferase activity"/>
    <property type="evidence" value="ECO:0007669"/>
    <property type="project" value="InterPro"/>
</dbReference>
<organism evidence="19">
    <name type="scientific">Cladocopium goreaui</name>
    <dbReference type="NCBI Taxonomy" id="2562237"/>
    <lineage>
        <taxon>Eukaryota</taxon>
        <taxon>Sar</taxon>
        <taxon>Alveolata</taxon>
        <taxon>Dinophyceae</taxon>
        <taxon>Suessiales</taxon>
        <taxon>Symbiodiniaceae</taxon>
        <taxon>Cladocopium</taxon>
    </lineage>
</organism>
<comment type="pathway">
    <text evidence="3">Protein modification; protein glycosylation.</text>
</comment>
<reference evidence="20 21" key="2">
    <citation type="submission" date="2024-05" db="EMBL/GenBank/DDBJ databases">
        <authorList>
            <person name="Chen Y."/>
            <person name="Shah S."/>
            <person name="Dougan E. K."/>
            <person name="Thang M."/>
            <person name="Chan C."/>
        </authorList>
    </citation>
    <scope>NUCLEOTIDE SEQUENCE [LARGE SCALE GENOMIC DNA]</scope>
</reference>
<keyword evidence="5" id="KW-0328">Glycosyltransferase</keyword>
<keyword evidence="6" id="KW-0808">Transferase</keyword>
<comment type="caution">
    <text evidence="19">The sequence shown here is derived from an EMBL/GenBank/DDBJ whole genome shotgun (WGS) entry which is preliminary data.</text>
</comment>
<dbReference type="InterPro" id="IPR052261">
    <property type="entry name" value="Glycosyltransferase_13"/>
</dbReference>
<keyword evidence="12 17" id="KW-0472">Membrane</keyword>
<dbReference type="Gene3D" id="3.90.550.10">
    <property type="entry name" value="Spore Coat Polysaccharide Biosynthesis Protein SpsA, Chain A"/>
    <property type="match status" value="1"/>
</dbReference>
<evidence type="ECO:0000256" key="9">
    <source>
        <dbReference type="ARBA" id="ARBA00022968"/>
    </source>
</evidence>
<keyword evidence="11" id="KW-0333">Golgi apparatus</keyword>
<gene>
    <name evidence="19" type="ORF">C1SCF055_LOCUS7529</name>
</gene>
<sequence length="740" mass="83892">MSRNSSQGSCSRRACAPLRLVQILLVLNVILFAATGACFWWLSWLTLQHHQVSNAFNPFGHLTYGKAPKKLLPFVPGPRKRTNFLQRSHCSNIVRGPIPTTLPTKKNATCTWQKSSSKSFSHFAGSTLETSIEDAKHECIQLGNLCRGISCRGEKCLAMMGKLIRNNKTTSFLKMCLYSGEALEDTILPAASSNSTIVDAAVVVLAHNRQSDLAACLDSLLQLEDMKLFKIFVSLDDDRAYPEMRSAVIELSQRYQQKIVVWTVSERKVEASDNKEQQKWFKTSTGKIAHHYWTVFERAFMGQQHDMVIFLEEDLIVAPDFLTLFRSTAWLLREDPSIWCVSAWNDVGFALSASDQCRLFRTTYFPGLGFMLPRHVWLQLREEWPSAPTMGWDYWMRTAFRRADKECIVPEVPRSRHESRKGSSIVTHKQVRFFELFAFAELASACDSTEPCNQFGDISYLLRTKYEFWMRTALTKGETMRGESQLVQNGYECRSEAIDLGPQKSTQDCALLVGMGDCSQYFGFPKQNSHWGCRCCRGLELVGKEHSHWSIYSAERTGDPGKLYVYPYKWEEYSRIAMSFGLQPEGMEHMIPQDVRAEHYGLVVGRHLTSGAVVLLVDKRSSKQFLPPDQRLTRSLKLVPVAGRQGMSCEESCKEDEMACDADQFHFLNDCHILTSSFGCNFCAHQAGLELPAYVVDVFEPTVGQCLVTYISPFHCATKHPSTRRLCPCMPIPGSEQLLV</sequence>
<keyword evidence="10 17" id="KW-1133">Transmembrane helix</keyword>
<dbReference type="SUPFAM" id="SSF53448">
    <property type="entry name" value="Nucleotide-diphospho-sugar transferases"/>
    <property type="match status" value="1"/>
</dbReference>
<dbReference type="PANTHER" id="PTHR10468">
    <property type="entry name" value="PROTEIN O-LINKED-MANNOSE BETA-1,2-N-ACETYLGLUCOSAMINYLTRANSFERASE 1/ALPHA-1,3-MANNOSYL-GLYCOPROTEIN 2-BETA-N-ACETYLGLUCOSAMINYLTRANSFERASE"/>
    <property type="match status" value="1"/>
</dbReference>
<dbReference type="AlphaFoldDB" id="A0A9P1BUA6"/>
<keyword evidence="7 17" id="KW-0812">Transmembrane</keyword>
<evidence type="ECO:0000256" key="2">
    <source>
        <dbReference type="ARBA" id="ARBA00004323"/>
    </source>
</evidence>
<evidence type="ECO:0000256" key="7">
    <source>
        <dbReference type="ARBA" id="ARBA00022692"/>
    </source>
</evidence>
<evidence type="ECO:0000256" key="12">
    <source>
        <dbReference type="ARBA" id="ARBA00023136"/>
    </source>
</evidence>
<comment type="similarity">
    <text evidence="4">Belongs to the glycosyltransferase 13 family.</text>
</comment>
<evidence type="ECO:0000256" key="16">
    <source>
        <dbReference type="ARBA" id="ARBA00049421"/>
    </source>
</evidence>
<evidence type="ECO:0000313" key="20">
    <source>
        <dbReference type="EMBL" id="CAL4766902.1"/>
    </source>
</evidence>
<comment type="cofactor">
    <cofactor evidence="1">
        <name>Mn(2+)</name>
        <dbReference type="ChEBI" id="CHEBI:29035"/>
    </cofactor>
</comment>
<dbReference type="EMBL" id="CAMXCT030000499">
    <property type="protein sequence ID" value="CAL4766902.1"/>
    <property type="molecule type" value="Genomic_DNA"/>
</dbReference>
<evidence type="ECO:0000256" key="8">
    <source>
        <dbReference type="ARBA" id="ARBA00022723"/>
    </source>
</evidence>
<feature type="transmembrane region" description="Helical" evidence="17">
    <location>
        <begin position="20"/>
        <end position="42"/>
    </location>
</feature>
<accession>A0A9P1BUA6</accession>
<keyword evidence="13" id="KW-0464">Manganese</keyword>
<dbReference type="OrthoDB" id="440755at2759"/>
<dbReference type="EMBL" id="CAMXCT020000499">
    <property type="protein sequence ID" value="CAL1132965.1"/>
    <property type="molecule type" value="Genomic_DNA"/>
</dbReference>
<keyword evidence="21" id="KW-1185">Reference proteome</keyword>
<dbReference type="EMBL" id="CAMXCT010000499">
    <property type="protein sequence ID" value="CAI3979590.1"/>
    <property type="molecule type" value="Genomic_DNA"/>
</dbReference>
<evidence type="ECO:0000256" key="17">
    <source>
        <dbReference type="SAM" id="Phobius"/>
    </source>
</evidence>
<dbReference type="PANTHER" id="PTHR10468:SF0">
    <property type="entry name" value="ALPHA-1,3-MANNOSYL-GLYCOPROTEIN 2-BETA-N-ACETYLGLUCOSAMINYLTRANSFERASE"/>
    <property type="match status" value="1"/>
</dbReference>
<name>A0A9P1BUA6_9DINO</name>
<feature type="domain" description="Glycosyltransferase family 18 catalytic" evidence="18">
    <location>
        <begin position="640"/>
        <end position="729"/>
    </location>
</feature>
<keyword evidence="9" id="KW-0735">Signal-anchor</keyword>
<evidence type="ECO:0000256" key="3">
    <source>
        <dbReference type="ARBA" id="ARBA00004922"/>
    </source>
</evidence>
<evidence type="ECO:0000256" key="15">
    <source>
        <dbReference type="ARBA" id="ARBA00041712"/>
    </source>
</evidence>
<evidence type="ECO:0000256" key="4">
    <source>
        <dbReference type="ARBA" id="ARBA00006492"/>
    </source>
</evidence>
<evidence type="ECO:0000256" key="10">
    <source>
        <dbReference type="ARBA" id="ARBA00022989"/>
    </source>
</evidence>
<dbReference type="Proteomes" id="UP001152797">
    <property type="component" value="Unassembled WGS sequence"/>
</dbReference>
<comment type="subcellular location">
    <subcellularLocation>
        <location evidence="2">Golgi apparatus membrane</location>
        <topology evidence="2">Single-pass type II membrane protein</topology>
    </subcellularLocation>
</comment>
<reference evidence="19" key="1">
    <citation type="submission" date="2022-10" db="EMBL/GenBank/DDBJ databases">
        <authorList>
            <person name="Chen Y."/>
            <person name="Dougan E. K."/>
            <person name="Chan C."/>
            <person name="Rhodes N."/>
            <person name="Thang M."/>
        </authorList>
    </citation>
    <scope>NUCLEOTIDE SEQUENCE</scope>
</reference>
<evidence type="ECO:0000256" key="13">
    <source>
        <dbReference type="ARBA" id="ARBA00023211"/>
    </source>
</evidence>
<evidence type="ECO:0000256" key="5">
    <source>
        <dbReference type="ARBA" id="ARBA00022676"/>
    </source>
</evidence>
<dbReference type="Pfam" id="PF15024">
    <property type="entry name" value="Glyco_transf_18"/>
    <property type="match status" value="1"/>
</dbReference>
<evidence type="ECO:0000259" key="18">
    <source>
        <dbReference type="Pfam" id="PF15024"/>
    </source>
</evidence>
<evidence type="ECO:0000256" key="6">
    <source>
        <dbReference type="ARBA" id="ARBA00022679"/>
    </source>
</evidence>
<dbReference type="GO" id="GO:0003827">
    <property type="term" value="F:alpha-1,3-mannosylglycoprotein 2-beta-N-acetylglucosaminyltransferase activity"/>
    <property type="evidence" value="ECO:0007669"/>
    <property type="project" value="UniProtKB-EC"/>
</dbReference>